<dbReference type="AlphaFoldDB" id="A0A6J4RZI3"/>
<organism evidence="1">
    <name type="scientific">uncultured Solirubrobacteraceae bacterium</name>
    <dbReference type="NCBI Taxonomy" id="1162706"/>
    <lineage>
        <taxon>Bacteria</taxon>
        <taxon>Bacillati</taxon>
        <taxon>Actinomycetota</taxon>
        <taxon>Thermoleophilia</taxon>
        <taxon>Solirubrobacterales</taxon>
        <taxon>Solirubrobacteraceae</taxon>
        <taxon>environmental samples</taxon>
    </lineage>
</organism>
<proteinExistence type="predicted"/>
<reference evidence="1" key="1">
    <citation type="submission" date="2020-02" db="EMBL/GenBank/DDBJ databases">
        <authorList>
            <person name="Meier V. D."/>
        </authorList>
    </citation>
    <scope>NUCLEOTIDE SEQUENCE</scope>
    <source>
        <strain evidence="1">AVDCRST_MAG38</strain>
    </source>
</reference>
<gene>
    <name evidence="1" type="ORF">AVDCRST_MAG38-2114</name>
</gene>
<accession>A0A6J4RZI3</accession>
<protein>
    <submittedName>
        <fullName evidence="1">Uncharacterized protein</fullName>
    </submittedName>
</protein>
<sequence>MSDRTPATPSDFRVTAKLAVSRRGSISAARLVDAFRIDPLARRPRI</sequence>
<dbReference type="EMBL" id="CADCVJ010000180">
    <property type="protein sequence ID" value="CAA9482580.1"/>
    <property type="molecule type" value="Genomic_DNA"/>
</dbReference>
<evidence type="ECO:0000313" key="1">
    <source>
        <dbReference type="EMBL" id="CAA9482580.1"/>
    </source>
</evidence>
<name>A0A6J4RZI3_9ACTN</name>